<accession>A0A0F9RN05</accession>
<name>A0A0F9RN05_9ZZZZ</name>
<keyword evidence="1" id="KW-0812">Transmembrane</keyword>
<keyword evidence="1" id="KW-0472">Membrane</keyword>
<protein>
    <submittedName>
        <fullName evidence="2">Uncharacterized protein</fullName>
    </submittedName>
</protein>
<proteinExistence type="predicted"/>
<keyword evidence="1" id="KW-1133">Transmembrane helix</keyword>
<evidence type="ECO:0000256" key="1">
    <source>
        <dbReference type="SAM" id="Phobius"/>
    </source>
</evidence>
<sequence length="137" mass="15777">MPFTLYHFGPGLLIGLIFLSFIDLPTFLIASLIVDIEPFLVLFFNLNYPLHGFFHSFLGGTIIALILTVIMIKIREFFTPIMSLIRLIKKSKKNFVIRFYDFLSFLPRKIATTDRMLSRKIRLYPGIADSAESISII</sequence>
<organism evidence="2">
    <name type="scientific">marine sediment metagenome</name>
    <dbReference type="NCBI Taxonomy" id="412755"/>
    <lineage>
        <taxon>unclassified sequences</taxon>
        <taxon>metagenomes</taxon>
        <taxon>ecological metagenomes</taxon>
    </lineage>
</organism>
<dbReference type="AlphaFoldDB" id="A0A0F9RN05"/>
<reference evidence="2" key="1">
    <citation type="journal article" date="2015" name="Nature">
        <title>Complex archaea that bridge the gap between prokaryotes and eukaryotes.</title>
        <authorList>
            <person name="Spang A."/>
            <person name="Saw J.H."/>
            <person name="Jorgensen S.L."/>
            <person name="Zaremba-Niedzwiedzka K."/>
            <person name="Martijn J."/>
            <person name="Lind A.E."/>
            <person name="van Eijk R."/>
            <person name="Schleper C."/>
            <person name="Guy L."/>
            <person name="Ettema T.J."/>
        </authorList>
    </citation>
    <scope>NUCLEOTIDE SEQUENCE</scope>
</reference>
<comment type="caution">
    <text evidence="2">The sequence shown here is derived from an EMBL/GenBank/DDBJ whole genome shotgun (WGS) entry which is preliminary data.</text>
</comment>
<feature type="transmembrane region" description="Helical" evidence="1">
    <location>
        <begin position="53"/>
        <end position="72"/>
    </location>
</feature>
<feature type="transmembrane region" description="Helical" evidence="1">
    <location>
        <begin position="12"/>
        <end position="33"/>
    </location>
</feature>
<evidence type="ECO:0000313" key="2">
    <source>
        <dbReference type="EMBL" id="KKN18678.1"/>
    </source>
</evidence>
<dbReference type="EMBL" id="LAZR01003405">
    <property type="protein sequence ID" value="KKN18678.1"/>
    <property type="molecule type" value="Genomic_DNA"/>
</dbReference>
<gene>
    <name evidence="2" type="ORF">LCGC14_0953460</name>
</gene>